<accession>A0A8H9M3F6</accession>
<gene>
    <name evidence="8" type="ORF">GCM10010096_06180</name>
</gene>
<dbReference type="EMBL" id="BMZN01000001">
    <property type="protein sequence ID" value="GHC38978.1"/>
    <property type="molecule type" value="Genomic_DNA"/>
</dbReference>
<dbReference type="GO" id="GO:0009295">
    <property type="term" value="C:nucleoid"/>
    <property type="evidence" value="ECO:0007669"/>
    <property type="project" value="UniProtKB-SubCell"/>
</dbReference>
<dbReference type="SUPFAM" id="SSF81273">
    <property type="entry name" value="H-NS histone-like proteins"/>
    <property type="match status" value="1"/>
</dbReference>
<feature type="compositionally biased region" description="Basic and acidic residues" evidence="6">
    <location>
        <begin position="110"/>
        <end position="121"/>
    </location>
</feature>
<comment type="caution">
    <text evidence="8">The sequence shown here is derived from an EMBL/GenBank/DDBJ whole genome shotgun (WGS) entry which is preliminary data.</text>
</comment>
<dbReference type="InterPro" id="IPR027444">
    <property type="entry name" value="H-NS_C_dom"/>
</dbReference>
<feature type="domain" description="DNA-binding protein H-NS-like C-terminal" evidence="7">
    <location>
        <begin position="76"/>
        <end position="120"/>
    </location>
</feature>
<sequence length="121" mass="13792">MKQESYMSVETYSSAKQKIEKEIVRLQKQMKSLRVKQRRPVIASIVKSMQDNEITIEEVADAMDKSARRGAGAGSDSPKTSLPPKYRHPGTQDTWTGRGRPPRWIIDAESNGRSREEFLIK</sequence>
<dbReference type="GO" id="GO:0000976">
    <property type="term" value="F:transcription cis-regulatory region binding"/>
    <property type="evidence" value="ECO:0007669"/>
    <property type="project" value="TreeGrafter"/>
</dbReference>
<dbReference type="GO" id="GO:0003681">
    <property type="term" value="F:bent DNA binding"/>
    <property type="evidence" value="ECO:0007669"/>
    <property type="project" value="TreeGrafter"/>
</dbReference>
<dbReference type="PANTHER" id="PTHR38097:SF2">
    <property type="entry name" value="DNA-BINDING PROTEIN STPA"/>
    <property type="match status" value="1"/>
</dbReference>
<dbReference type="Proteomes" id="UP000608923">
    <property type="component" value="Unassembled WGS sequence"/>
</dbReference>
<dbReference type="GO" id="GO:0003680">
    <property type="term" value="F:minor groove of adenine-thymine-rich DNA binding"/>
    <property type="evidence" value="ECO:0007669"/>
    <property type="project" value="TreeGrafter"/>
</dbReference>
<keyword evidence="5" id="KW-0175">Coiled coil</keyword>
<reference evidence="9" key="1">
    <citation type="journal article" date="2019" name="Int. J. Syst. Evol. Microbiol.">
        <title>The Global Catalogue of Microorganisms (GCM) 10K type strain sequencing project: providing services to taxonomists for standard genome sequencing and annotation.</title>
        <authorList>
            <consortium name="The Broad Institute Genomics Platform"/>
            <consortium name="The Broad Institute Genome Sequencing Center for Infectious Disease"/>
            <person name="Wu L."/>
            <person name="Ma J."/>
        </authorList>
    </citation>
    <scope>NUCLEOTIDE SEQUENCE [LARGE SCALE GENOMIC DNA]</scope>
    <source>
        <strain evidence="9">KCTC 42083</strain>
    </source>
</reference>
<keyword evidence="4 8" id="KW-0238">DNA-binding</keyword>
<keyword evidence="3" id="KW-0963">Cytoplasm</keyword>
<evidence type="ECO:0000256" key="6">
    <source>
        <dbReference type="SAM" id="MobiDB-lite"/>
    </source>
</evidence>
<evidence type="ECO:0000313" key="9">
    <source>
        <dbReference type="Proteomes" id="UP000608923"/>
    </source>
</evidence>
<evidence type="ECO:0000256" key="4">
    <source>
        <dbReference type="ARBA" id="ARBA00023125"/>
    </source>
</evidence>
<dbReference type="GO" id="GO:0001217">
    <property type="term" value="F:DNA-binding transcription repressor activity"/>
    <property type="evidence" value="ECO:0007669"/>
    <property type="project" value="TreeGrafter"/>
</dbReference>
<comment type="subcellular location">
    <subcellularLocation>
        <location evidence="1">Cytoplasm</location>
        <location evidence="1">Nucleoid</location>
    </subcellularLocation>
</comment>
<evidence type="ECO:0000256" key="5">
    <source>
        <dbReference type="SAM" id="Coils"/>
    </source>
</evidence>
<protein>
    <submittedName>
        <fullName evidence="8">DNA-binding protein</fullName>
    </submittedName>
</protein>
<feature type="region of interest" description="Disordered" evidence="6">
    <location>
        <begin position="65"/>
        <end position="121"/>
    </location>
</feature>
<dbReference type="GO" id="GO:0032993">
    <property type="term" value="C:protein-DNA complex"/>
    <property type="evidence" value="ECO:0007669"/>
    <property type="project" value="TreeGrafter"/>
</dbReference>
<comment type="similarity">
    <text evidence="2">Belongs to the histone-like protein H-NS family.</text>
</comment>
<name>A0A8H9M3F6_9BURK</name>
<dbReference type="InterPro" id="IPR037150">
    <property type="entry name" value="H-NS_C_dom_sf"/>
</dbReference>
<evidence type="ECO:0000256" key="1">
    <source>
        <dbReference type="ARBA" id="ARBA00004453"/>
    </source>
</evidence>
<organism evidence="8 9">
    <name type="scientific">Alcaligenes pakistanensis</name>
    <dbReference type="NCBI Taxonomy" id="1482717"/>
    <lineage>
        <taxon>Bacteria</taxon>
        <taxon>Pseudomonadati</taxon>
        <taxon>Pseudomonadota</taxon>
        <taxon>Betaproteobacteria</taxon>
        <taxon>Burkholderiales</taxon>
        <taxon>Alcaligenaceae</taxon>
        <taxon>Alcaligenes</taxon>
    </lineage>
</organism>
<evidence type="ECO:0000259" key="7">
    <source>
        <dbReference type="SMART" id="SM00528"/>
    </source>
</evidence>
<feature type="coiled-coil region" evidence="5">
    <location>
        <begin position="9"/>
        <end position="36"/>
    </location>
</feature>
<dbReference type="PANTHER" id="PTHR38097">
    <property type="match status" value="1"/>
</dbReference>
<dbReference type="Gene3D" id="4.10.430.10">
    <property type="entry name" value="Histone-like protein H-NS, C-terminal domain"/>
    <property type="match status" value="1"/>
</dbReference>
<proteinExistence type="inferred from homology"/>
<dbReference type="AlphaFoldDB" id="A0A8H9M3F6"/>
<evidence type="ECO:0000256" key="3">
    <source>
        <dbReference type="ARBA" id="ARBA00022490"/>
    </source>
</evidence>
<dbReference type="GO" id="GO:0005829">
    <property type="term" value="C:cytosol"/>
    <property type="evidence" value="ECO:0007669"/>
    <property type="project" value="TreeGrafter"/>
</dbReference>
<dbReference type="Pfam" id="PF00816">
    <property type="entry name" value="Histone_HNS"/>
    <property type="match status" value="1"/>
</dbReference>
<dbReference type="SMART" id="SM00528">
    <property type="entry name" value="HNS"/>
    <property type="match status" value="1"/>
</dbReference>
<keyword evidence="9" id="KW-1185">Reference proteome</keyword>
<evidence type="ECO:0000313" key="8">
    <source>
        <dbReference type="EMBL" id="GHC38978.1"/>
    </source>
</evidence>
<evidence type="ECO:0000256" key="2">
    <source>
        <dbReference type="ARBA" id="ARBA00010610"/>
    </source>
</evidence>